<dbReference type="Pfam" id="PF13637">
    <property type="entry name" value="Ank_4"/>
    <property type="match status" value="2"/>
</dbReference>
<feature type="repeat" description="ANK" evidence="1">
    <location>
        <begin position="3234"/>
        <end position="3266"/>
    </location>
</feature>
<gene>
    <name evidence="3" type="ORF">ABS251_04725</name>
</gene>
<name>A0AAU8MMC0_9RICK</name>
<evidence type="ECO:0000313" key="3">
    <source>
        <dbReference type="EMBL" id="XCO72442.1"/>
    </source>
</evidence>
<dbReference type="PROSITE" id="PS50297">
    <property type="entry name" value="ANK_REP_REGION"/>
    <property type="match status" value="17"/>
</dbReference>
<accession>A0AAU8MMC0</accession>
<dbReference type="Pfam" id="PF00023">
    <property type="entry name" value="Ank"/>
    <property type="match status" value="1"/>
</dbReference>
<dbReference type="InterPro" id="IPR052391">
    <property type="entry name" value="E3_Ligase-Neurotoxin"/>
</dbReference>
<dbReference type="PRINTS" id="PR01415">
    <property type="entry name" value="ANKYRIN"/>
</dbReference>
<proteinExistence type="predicted"/>
<dbReference type="InterPro" id="IPR002110">
    <property type="entry name" value="Ankyrin_rpt"/>
</dbReference>
<dbReference type="CDD" id="cd23667">
    <property type="entry name" value="beta-trefoil_Ricin_CqDVP-like"/>
    <property type="match status" value="1"/>
</dbReference>
<feature type="repeat" description="ANK" evidence="1">
    <location>
        <begin position="3349"/>
        <end position="3381"/>
    </location>
</feature>
<reference evidence="3" key="1">
    <citation type="submission" date="2024-06" db="EMBL/GenBank/DDBJ databases">
        <authorList>
            <person name="Al-Khalidi N."/>
            <person name="Al-Zurfi S.M."/>
            <person name="Lahuf A."/>
        </authorList>
    </citation>
    <scope>NUCLEOTIDE SEQUENCE</scope>
    <source>
        <strain evidence="3">Karbala-1</strain>
    </source>
</reference>
<dbReference type="PANTHER" id="PTHR24133">
    <property type="entry name" value="ANKYRIN DOMAIN-CONTAINING"/>
    <property type="match status" value="1"/>
</dbReference>
<feature type="repeat" description="ANK" evidence="1">
    <location>
        <begin position="2616"/>
        <end position="2648"/>
    </location>
</feature>
<feature type="repeat" description="ANK" evidence="1">
    <location>
        <begin position="3071"/>
        <end position="3093"/>
    </location>
</feature>
<dbReference type="InterPro" id="IPR036770">
    <property type="entry name" value="Ankyrin_rpt-contain_sf"/>
</dbReference>
<feature type="repeat" description="ANK" evidence="1">
    <location>
        <begin position="2748"/>
        <end position="2780"/>
    </location>
</feature>
<feature type="repeat" description="ANK" evidence="1">
    <location>
        <begin position="2682"/>
        <end position="2714"/>
    </location>
</feature>
<evidence type="ECO:0000256" key="2">
    <source>
        <dbReference type="SAM" id="MobiDB-lite"/>
    </source>
</evidence>
<feature type="repeat" description="ANK" evidence="1">
    <location>
        <begin position="2998"/>
        <end position="3030"/>
    </location>
</feature>
<feature type="compositionally biased region" description="Basic residues" evidence="2">
    <location>
        <begin position="3481"/>
        <end position="3500"/>
    </location>
</feature>
<feature type="repeat" description="ANK" evidence="1">
    <location>
        <begin position="2715"/>
        <end position="2747"/>
    </location>
</feature>
<feature type="repeat" description="ANK" evidence="1">
    <location>
        <begin position="3201"/>
        <end position="3233"/>
    </location>
</feature>
<feature type="region of interest" description="Disordered" evidence="2">
    <location>
        <begin position="3472"/>
        <end position="3500"/>
    </location>
</feature>
<feature type="repeat" description="ANK" evidence="1">
    <location>
        <begin position="2872"/>
        <end position="2905"/>
    </location>
</feature>
<dbReference type="EMBL" id="CP159923">
    <property type="protein sequence ID" value="XCO72442.1"/>
    <property type="molecule type" value="Genomic_DNA"/>
</dbReference>
<dbReference type="PROSITE" id="PS50088">
    <property type="entry name" value="ANK_REPEAT"/>
    <property type="match status" value="18"/>
</dbReference>
<dbReference type="Gene3D" id="1.25.40.20">
    <property type="entry name" value="Ankyrin repeat-containing domain"/>
    <property type="match status" value="12"/>
</dbReference>
<dbReference type="SUPFAM" id="SSF48403">
    <property type="entry name" value="Ankyrin repeat"/>
    <property type="match status" value="4"/>
</dbReference>
<feature type="repeat" description="ANK" evidence="1">
    <location>
        <begin position="2657"/>
        <end position="2681"/>
    </location>
</feature>
<keyword evidence="1" id="KW-0040">ANK repeat</keyword>
<dbReference type="SMART" id="SM00248">
    <property type="entry name" value="ANK"/>
    <property type="match status" value="25"/>
</dbReference>
<sequence length="3714" mass="418174">MLKRKQEEVDNQGVQDFELIELLIKEASSVTGAGVVNPPARRGGEFESFEARFQSYIDQIPSYLHSVGKEGFFPHFFLGSFSTFIDTKAAKELKIKKMYFRFDGPKILKVAVVRDGGNEKEYKGKGYGDYEVNLSLFVISESGKTDSKSKKFTYDELENILNQLNLPAQSARIRDAKDRLQIRSIEIAKTTGEISIKVENEKLGKVASATYDFKEIKKGLWNNPESDIAKLTNSNAGKVKESVEEIFKKVSGIHSEHENSLVYADQAREAAHHGFVAGALVNFRYRHNLRVYLEQFAGRGYADIVLVPRGKDRSLNAVPIIIELKAGKAAGTTPGSALDQAKDYAKGFQPNTMRVLTISDNVLCVGLNLDLTEKFSMHISPREDREIAPPTMQALLKEASDWNGRQDTTTNVKEKIKQPLERIYHTFPGTPEKGGNYFSRFLLGQLLLANEFKRINLERSVFLYDEYPLASSTRLGSKSTERPVTTFMLTKGNQGQNKEVFIFHIKEGGKGEFSEKKIPIDLSTVSKITEVCISLQEERKADFFDVEKINRYNSLNEYKQGKSFFNGEWKNIPYPAELKETFDKTLESQHTPQSSSTAPDSDKAFGNYKALLEKMGEGILPLKPLIEKEAHFQAVLHGAFSHYSDIRLGESQENRALVLTEFQTGRGKRIDMLVHGIKFASQDRNAKEYIPVGLELKGPRKGEKADALVKEADEQIRTEYKEGVSYKTLTDGDKVAFIGVTFDEKAEDKGSLILTGEAFQEVEVRHSSVFRFSQLQCLKRNRKKRNTGMACIDSRDEEKITKEEKEKLIKELFGIEAYDEKIITIGSPQVRIDGGTMSVKFKDNDGNDKELIIDNATNIKSIENYILDKENLEIKLKVSSDKEYAIIEEIKDQSSEYYLKIDDYRIKLDSIFQDGKEVIFDKLHQLSNDKQLLENKKYIEDIGNIQDVGTNQDYNNIVEEIKQNLLAKGVREDTFDRFKSHFDDLGEKVFAGYISNVESSLQEKGIAFDRDKFDSAKIKGAKGGKFFSMMAIYDLLDSISDTATLGRHNNDGLKQVFGINGILDAMDDVRTSVSISPNSKVGKLISKIPQDVRQTFVKIISNPVVQSITFATIAYQFGYSINEIAQGNHHPLNYYWTTSSGVKLASMSIRPISAGVSFTVKSVSATTKILRGLSAAGKVLGRVAVVTMVADVLITIGVEIHERMEYTKAIAEQVPLLPGSEQAEVFFAKVIKFFTGRDVEKEYEDTIRIKGYLTYVKEAAIKLLNDNYDIDAVVQYVISIEEKYSEVIKNMGAQAICIMPSPYGPECATQMKWTCDLEKKYKDISFDKINIASSVKRNLSSIDISKILTMTPYTLVMSEGWERFICGIKNSPQCYQEIEEKKVYVVNTDAKHIPHLTKYEYENLGLRIVDAPLTNPIQKSQCSKTINTKHTGDDAFAPCNIGKIYRNCQESFTLSGEPFIFTNPKRKDPGNTKKQTFPRGSVLYISGPRTLTAAANYPAVMHIPEGSNIRYVGSKNNETIFIINDYTSGTLEGGAGKENTLVMNVKANKIVADLYSGTIHYGSSDNMRLVNTYNYVSNSDSKQNITTHCKTRLINVKNAEVWQNSFNCTDKDYEVRVVNKENVHHRGLKQTIFVVNEDSDNARIVNDLGDKGKIKGNIDIIKVQVANITQWRISEDIEKVGYSLDLLANNTQSIVSSTKINDFKNLVIQVDSNGITESVAIQDKSLSDTIEDIRYQELKSSGGDISREVVQNSAKKLKAFIQASILDQELLDTYQIAKDIVNNNNFDIPVSQVEVIKNHMGVPNEKVIIAGMYSGQVIVDFNYNNSDVTSSYQKYLNNGQGYGYDDYVMLCNYYQDITIEGEKGQHQYIIKLPDTLNSKISSSPIRLNLKIKNKVVPYQSIPYSIIDFAELNVMDVDSISTQEGKRSYINECYNQSISDLTEDSLEIQDITMLDSKGTKWSLSVGLVDYFKNPENQQIVLRINNELYKIDSTNLRLEHLEINPSFLRYYQPEEQGLQIYHNQPIDKNDIGLVDFRDKSILDFDTEITDDSLVLSHKNNTLAKVENWNTYQPAREMMFAFNDTMVSNLKCIVSACNSKDVIEDFNKEKVTLLKEHMFDAIVQNNINEAKGLIRKIESINTESKHELTPLYVAIQEGRLDIVEILFDRKHFSVKDKDIHGCNPLHWAAQEGKLNIAKFLVDKGADIGAKGNDGRTPLHVAACSGDLNMVKFFLDKNASIEAKSNDPYKMMGIVESVKKEIINQADTSSNVKRWAKSFVERLRYSIKSKAKRELGDNILSNCDTSTIELTNRIYNFDKNLFDNIIKEVIDDAYGRVDTKKILSCVRSHGYIGQLISGYVAVFDAMQKNGDLNDGVVFKLGHYVKETMEIKNYPKVPLEKRSDLEKLKNKLPESVRNAVFASKVCIKNIYQNEYLYAANNCFNYDNDRRSVFAWIPKNALNDKFKWKIKPDGDNFNIANAEFNENLYAASNYFNYDSDRRMVFTWVSGGGVARDVWMIKPYGNDCSIMNVELKEYLYAADYAKYDKDRRRIFTWIPGGQVSQGMWRIEDCGSNVRKVRDIVSNAKGELDQELLDAVKVGDMSKVRDSVNRGADINAKDKDGNTPSRNAVLKGHFGIFKYLVENGVSLEGKDHRCGPSICDASYSGNLNILKYLIGKGVDINESDNNGWTPLHFAAWRGYLEVANFLIEKGANINVENIFGRKPIHVAAENNNTNIIEFFLSKGMSIDDFDRYGRTPLYCASWNGHLGVVKYLVEKGADVYTQDKGGKTSLDIATHQEHNDVVDYLKQVQLDKELLIVVEYGNLDGVRDLVSQGASLNARYSDGRTLMHCAAYGGKLDIVKYLVAGEKSSLEVKDNSGRVSLHYAAYNGKLDVVKYFIDEKKIDVNIKDNNGWASLHWASWGGHLDVVKYLIDKKANINAKDKNSKIPLDVATGQKHDDVVEYLQQTQLSLNKQLIAAVQGGDLSKVKNLVSQGTSLDTKYNDGWTLMHYAAYEGRLDIVKYLVDKWAILEIKYNDGRTFSCNTSLDSASDLVNSYFDTMKCLVGKENSLEVKDNSGKTPLHCAASNGKLDIVKYFVDEEKIDASIKDNSGWTPLHWASWNGHLDVAKYLIGRGANLVNIKDKDGKTPLDIADQKGYTDIVEILKQAQSGLYKKYNELLIAVLENNLIKVKNLVSQGTSLETKDSYGWTLLHFASIYNYSDMAEYLINKGVDINARDQYGKTPLHLTSWFNRLDAMKCLISNNADINAKDNNGKTPLDDSGFNSGAKRVLVQAHLDKELLTTVEGNYLEKIKGLIAQDVSKDRHGAYYYAWSGNLNMVKFLVERDVDVNATDKYGCTLLHWATLKGHLDVAKFLASKGANVNAEDILGRKPIHFAVINDHRNIIEFLLDKGIIVNSADKQGHTPLHWASWSGHLDMVKYLIDKGANINAKCEADRTPLDIARGRGHSNIVKYLEEKLNQEREKPVQRRRRHHHGDHNRHQNHLSRKTLAIDSSNQHEIAASSGTRPYSWINNCISWAKKLAASTFSIIPGLPTQYNIADKNDDINVKSDNNNIPQSISSVGWNNFLNNENIALASCVADALDDTPGRRYQNLISKGVEVIPSREVAVEFALRKFDSFVEGKIRNLGSKEQARIRVEIKDAYPEITASLERGVEFSGNVGLNNVLEKCKKCFCTNVLPKDKVSTCLSDVGVTKLGNTLSK</sequence>
<feature type="repeat" description="ANK" evidence="1">
    <location>
        <begin position="2906"/>
        <end position="2938"/>
    </location>
</feature>
<feature type="repeat" description="ANK" evidence="1">
    <location>
        <begin position="2210"/>
        <end position="2242"/>
    </location>
</feature>
<feature type="repeat" description="ANK" evidence="1">
    <location>
        <begin position="2177"/>
        <end position="2209"/>
    </location>
</feature>
<evidence type="ECO:0000256" key="1">
    <source>
        <dbReference type="PROSITE-ProRule" id="PRU00023"/>
    </source>
</evidence>
<feature type="repeat" description="ANK" evidence="1">
    <location>
        <begin position="3105"/>
        <end position="3137"/>
    </location>
</feature>
<dbReference type="PANTHER" id="PTHR24133:SF40">
    <property type="entry name" value="ANKYRIN REPEAT DOMAIN 44"/>
    <property type="match status" value="1"/>
</dbReference>
<feature type="repeat" description="ANK" evidence="1">
    <location>
        <begin position="2838"/>
        <end position="2859"/>
    </location>
</feature>
<feature type="repeat" description="ANK" evidence="1">
    <location>
        <begin position="3382"/>
        <end position="3414"/>
    </location>
</feature>
<feature type="repeat" description="ANK" evidence="1">
    <location>
        <begin position="3415"/>
        <end position="3447"/>
    </location>
</feature>
<dbReference type="Pfam" id="PF12796">
    <property type="entry name" value="Ank_2"/>
    <property type="match status" value="8"/>
</dbReference>
<protein>
    <submittedName>
        <fullName evidence="3">Ankyrin repeat domain-containing protein</fullName>
    </submittedName>
</protein>
<organism evidence="3">
    <name type="scientific">Wolbachia endosymbiont of Ephestia elutella</name>
    <dbReference type="NCBI Taxonomy" id="3231696"/>
    <lineage>
        <taxon>Bacteria</taxon>
        <taxon>Pseudomonadati</taxon>
        <taxon>Pseudomonadota</taxon>
        <taxon>Alphaproteobacteria</taxon>
        <taxon>Rickettsiales</taxon>
        <taxon>Anaplasmataceae</taxon>
        <taxon>Wolbachieae</taxon>
        <taxon>Wolbachia</taxon>
    </lineage>
</organism>